<organism evidence="1 2">
    <name type="scientific">Photorhabdus bodei</name>
    <dbReference type="NCBI Taxonomy" id="2029681"/>
    <lineage>
        <taxon>Bacteria</taxon>
        <taxon>Pseudomonadati</taxon>
        <taxon>Pseudomonadota</taxon>
        <taxon>Gammaproteobacteria</taxon>
        <taxon>Enterobacterales</taxon>
        <taxon>Morganellaceae</taxon>
        <taxon>Photorhabdus</taxon>
    </lineage>
</organism>
<accession>A0AAW6BL85</accession>
<dbReference type="EMBL" id="JAQMFO010000042">
    <property type="protein sequence ID" value="MDB6374308.1"/>
    <property type="molecule type" value="Genomic_DNA"/>
</dbReference>
<dbReference type="RefSeq" id="WP_271867563.1">
    <property type="nucleotide sequence ID" value="NZ_JAQMFO010000042.1"/>
</dbReference>
<dbReference type="PANTHER" id="PTHR14136">
    <property type="entry name" value="BTB_POZ DOMAIN-CONTAINING PROTEIN KCTD9"/>
    <property type="match status" value="1"/>
</dbReference>
<name>A0AAW6BL85_9GAMM</name>
<reference evidence="1" key="1">
    <citation type="submission" date="2023-01" db="EMBL/GenBank/DDBJ databases">
        <title>Genome sequencing of Photorhabdus bodei 09-20.</title>
        <authorList>
            <person name="Kalindamar S."/>
            <person name="Kumru S."/>
        </authorList>
    </citation>
    <scope>NUCLEOTIDE SEQUENCE</scope>
    <source>
        <strain evidence="1">09-20</strain>
    </source>
</reference>
<dbReference type="Proteomes" id="UP001212996">
    <property type="component" value="Unassembled WGS sequence"/>
</dbReference>
<protein>
    <submittedName>
        <fullName evidence="1">Pentapeptide repeat-containing protein</fullName>
    </submittedName>
</protein>
<proteinExistence type="predicted"/>
<dbReference type="PANTHER" id="PTHR14136:SF17">
    <property type="entry name" value="BTB_POZ DOMAIN-CONTAINING PROTEIN KCTD9"/>
    <property type="match status" value="1"/>
</dbReference>
<dbReference type="AlphaFoldDB" id="A0AAW6BL85"/>
<evidence type="ECO:0000313" key="1">
    <source>
        <dbReference type="EMBL" id="MDB6374308.1"/>
    </source>
</evidence>
<dbReference type="Pfam" id="PF00805">
    <property type="entry name" value="Pentapeptide"/>
    <property type="match status" value="2"/>
</dbReference>
<gene>
    <name evidence="1" type="ORF">PH362_20855</name>
</gene>
<dbReference type="InterPro" id="IPR001646">
    <property type="entry name" value="5peptide_repeat"/>
</dbReference>
<dbReference type="InterPro" id="IPR051082">
    <property type="entry name" value="Pentapeptide-BTB/POZ_domain"/>
</dbReference>
<evidence type="ECO:0000313" key="2">
    <source>
        <dbReference type="Proteomes" id="UP001212996"/>
    </source>
</evidence>
<dbReference type="SUPFAM" id="SSF141571">
    <property type="entry name" value="Pentapeptide repeat-like"/>
    <property type="match status" value="2"/>
</dbReference>
<dbReference type="Gene3D" id="2.160.20.80">
    <property type="entry name" value="E3 ubiquitin-protein ligase SopA"/>
    <property type="match status" value="2"/>
</dbReference>
<sequence>MTGVSECGQQRGNLKDNGYTIYGLDRVIARMNHRIVRRFNMFESSLDISEETGIIEGRKFNNLDWSNEHQPDLVFKSCVIIDSKFSGANLNGLRLINCQVFNCDFIEANISNGEFENTLFYSKDSQKGCDFHSADLRSSKFICCDISTSNFYRAELFDITIDRCQAQGCHFELADFTKVVSRKVIFSSATLIKSNFKYSDFEGVYLEKCDLSESNLVSVVLSGVNLEGSNLTNTIFSPSRYDGLSIFKADLRNAEISNIDVRLLDFSGVEIFEWQMIPLMEEMGFIIHPDN</sequence>
<comment type="caution">
    <text evidence="1">The sequence shown here is derived from an EMBL/GenBank/DDBJ whole genome shotgun (WGS) entry which is preliminary data.</text>
</comment>